<keyword evidence="1" id="KW-0129">CBS domain</keyword>
<dbReference type="SUPFAM" id="SSF54631">
    <property type="entry name" value="CBS-domain pair"/>
    <property type="match status" value="1"/>
</dbReference>
<dbReference type="InterPro" id="IPR000644">
    <property type="entry name" value="CBS_dom"/>
</dbReference>
<dbReference type="SMART" id="SM00116">
    <property type="entry name" value="CBS"/>
    <property type="match status" value="2"/>
</dbReference>
<dbReference type="EMBL" id="BJWJ01000004">
    <property type="protein sequence ID" value="GEM03629.1"/>
    <property type="molecule type" value="Genomic_DNA"/>
</dbReference>
<dbReference type="InterPro" id="IPR046342">
    <property type="entry name" value="CBS_dom_sf"/>
</dbReference>
<name>A0A1I6R2Y3_9BACI</name>
<evidence type="ECO:0000313" key="6">
    <source>
        <dbReference type="Proteomes" id="UP000321773"/>
    </source>
</evidence>
<feature type="domain" description="CBS" evidence="2">
    <location>
        <begin position="100"/>
        <end position="157"/>
    </location>
</feature>
<sequence>MRNDERFIVAFNKIEKYFDQQILDTRYVPFHRAVQRLRKTNPIVSHYQQDLLEFSELRNAIVHGRTGHEYTIADPHDDIVELIEKIEQELTAPKKVIDLFGKTLRSIQADLTIEEVLNIIKETTFSQFPVYVSKQFIGLLTDKCILHFIAQHMNGDCRKLFHTEVRELVQEDAIKEANYRFIPSDMSVFEAEAIFMEAMKKDKLIDALLITDTGESHKKLKGMISPTDLIKID</sequence>
<dbReference type="AlphaFoldDB" id="A0A1I6R2Y3"/>
<dbReference type="Gene3D" id="3.10.580.10">
    <property type="entry name" value="CBS-domain"/>
    <property type="match status" value="1"/>
</dbReference>
<evidence type="ECO:0000256" key="1">
    <source>
        <dbReference type="PROSITE-ProRule" id="PRU00703"/>
    </source>
</evidence>
<accession>A0A1I6R2Y3</accession>
<protein>
    <submittedName>
        <fullName evidence="4">CBS domain-containing protein</fullName>
    </submittedName>
</protein>
<reference evidence="4 5" key="1">
    <citation type="submission" date="2016-10" db="EMBL/GenBank/DDBJ databases">
        <authorList>
            <person name="de Groot N.N."/>
        </authorList>
    </citation>
    <scope>NUCLEOTIDE SEQUENCE [LARGE SCALE GENOMIC DNA]</scope>
    <source>
        <strain evidence="4 5">DSM 17074</strain>
    </source>
</reference>
<keyword evidence="6" id="KW-1185">Reference proteome</keyword>
<dbReference type="RefSeq" id="WP_062321488.1">
    <property type="nucleotide sequence ID" value="NZ_BJWJ01000004.1"/>
</dbReference>
<dbReference type="Pfam" id="PF00571">
    <property type="entry name" value="CBS"/>
    <property type="match status" value="2"/>
</dbReference>
<reference evidence="3 6" key="2">
    <citation type="submission" date="2019-07" db="EMBL/GenBank/DDBJ databases">
        <title>Whole genome shotgun sequence of Halolactibacillus miurensis NBRC 100873.</title>
        <authorList>
            <person name="Hosoyama A."/>
            <person name="Uohara A."/>
            <person name="Ohji S."/>
            <person name="Ichikawa N."/>
        </authorList>
    </citation>
    <scope>NUCLEOTIDE SEQUENCE [LARGE SCALE GENOMIC DNA]</scope>
    <source>
        <strain evidence="3 6">NBRC 100873</strain>
    </source>
</reference>
<evidence type="ECO:0000259" key="2">
    <source>
        <dbReference type="PROSITE" id="PS51371"/>
    </source>
</evidence>
<proteinExistence type="predicted"/>
<gene>
    <name evidence="3" type="ORF">HMI01_06170</name>
    <name evidence="4" type="ORF">SAMN05421668_10558</name>
</gene>
<dbReference type="Proteomes" id="UP000199139">
    <property type="component" value="Unassembled WGS sequence"/>
</dbReference>
<dbReference type="OrthoDB" id="49104at2"/>
<evidence type="ECO:0000313" key="4">
    <source>
        <dbReference type="EMBL" id="SFS58960.1"/>
    </source>
</evidence>
<dbReference type="STRING" id="306541.SAMN05421668_10558"/>
<dbReference type="EMBL" id="FPAI01000005">
    <property type="protein sequence ID" value="SFS58960.1"/>
    <property type="molecule type" value="Genomic_DNA"/>
</dbReference>
<dbReference type="PROSITE" id="PS51371">
    <property type="entry name" value="CBS"/>
    <property type="match status" value="1"/>
</dbReference>
<evidence type="ECO:0000313" key="3">
    <source>
        <dbReference type="EMBL" id="GEM03629.1"/>
    </source>
</evidence>
<evidence type="ECO:0000313" key="5">
    <source>
        <dbReference type="Proteomes" id="UP000199139"/>
    </source>
</evidence>
<dbReference type="Proteomes" id="UP000321773">
    <property type="component" value="Unassembled WGS sequence"/>
</dbReference>
<organism evidence="4 5">
    <name type="scientific">Halolactibacillus miurensis</name>
    <dbReference type="NCBI Taxonomy" id="306541"/>
    <lineage>
        <taxon>Bacteria</taxon>
        <taxon>Bacillati</taxon>
        <taxon>Bacillota</taxon>
        <taxon>Bacilli</taxon>
        <taxon>Bacillales</taxon>
        <taxon>Bacillaceae</taxon>
        <taxon>Halolactibacillus</taxon>
    </lineage>
</organism>